<dbReference type="EMBL" id="BSNS01000007">
    <property type="protein sequence ID" value="GLQ53830.1"/>
    <property type="molecule type" value="Genomic_DNA"/>
</dbReference>
<feature type="domain" description="Amidohydrolase-related" evidence="2">
    <location>
        <begin position="58"/>
        <end position="347"/>
    </location>
</feature>
<gene>
    <name evidence="3" type="ORF">GCM10010862_10890</name>
</gene>
<name>A0ABQ5W2D1_9HYPH</name>
<dbReference type="PANTHER" id="PTHR21240:SF30">
    <property type="entry name" value="AMIDOHYDROLASE-RELATED DOMAIN-CONTAINING PROTEIN-RELATED"/>
    <property type="match status" value="1"/>
</dbReference>
<keyword evidence="4" id="KW-1185">Reference proteome</keyword>
<evidence type="ECO:0000313" key="4">
    <source>
        <dbReference type="Proteomes" id="UP001156691"/>
    </source>
</evidence>
<keyword evidence="1" id="KW-0456">Lyase</keyword>
<dbReference type="InterPro" id="IPR006680">
    <property type="entry name" value="Amidohydro-rel"/>
</dbReference>
<accession>A0ABQ5W2D1</accession>
<sequence length="350" mass="39537">MNDKNPNPPYKRIATEEAWAPAELIRLYHEEIETKAIGEPGFHSLWGFFSGTSEKAQAHNRRIQDLGEIRLKDMDDSGIDMQIVSLTSPGVQIFDPKDASAMAVRFNDELAEGIARHPGRFAGLAAFSPLDPSAAAKELERGVKKLGLKGGILNSHTLGTYLDDEQYWEIFEAAEALDVPIYLHPNTPSPQMIEPFLKRGLDAAVYGFACETGLHALRLMVAGLFDRFPRLQIILGHCGEALPYWLYRIDYMHGHISVTGRYPDVKPLKRRARDYLRENFIYTNSGVGWGPPVRFVREVIGPDRMMYAMDYPWQFVPDEVGILEAMGLDEAGLRQFFEDNARRVFRLPPA</sequence>
<protein>
    <submittedName>
        <fullName evidence="3">Amidohydrolase</fullName>
    </submittedName>
</protein>
<dbReference type="Gene3D" id="3.20.20.140">
    <property type="entry name" value="Metal-dependent hydrolases"/>
    <property type="match status" value="1"/>
</dbReference>
<comment type="caution">
    <text evidence="3">The sequence shown here is derived from an EMBL/GenBank/DDBJ whole genome shotgun (WGS) entry which is preliminary data.</text>
</comment>
<dbReference type="RefSeq" id="WP_284339280.1">
    <property type="nucleotide sequence ID" value="NZ_BSNS01000007.1"/>
</dbReference>
<reference evidence="4" key="1">
    <citation type="journal article" date="2019" name="Int. J. Syst. Evol. Microbiol.">
        <title>The Global Catalogue of Microorganisms (GCM) 10K type strain sequencing project: providing services to taxonomists for standard genome sequencing and annotation.</title>
        <authorList>
            <consortium name="The Broad Institute Genomics Platform"/>
            <consortium name="The Broad Institute Genome Sequencing Center for Infectious Disease"/>
            <person name="Wu L."/>
            <person name="Ma J."/>
        </authorList>
    </citation>
    <scope>NUCLEOTIDE SEQUENCE [LARGE SCALE GENOMIC DNA]</scope>
    <source>
        <strain evidence="4">NBRC 112416</strain>
    </source>
</reference>
<dbReference type="InterPro" id="IPR032465">
    <property type="entry name" value="ACMSD"/>
</dbReference>
<dbReference type="PANTHER" id="PTHR21240">
    <property type="entry name" value="2-AMINO-3-CARBOXYLMUCONATE-6-SEMIALDEHYDE DECARBOXYLASE"/>
    <property type="match status" value="1"/>
</dbReference>
<proteinExistence type="predicted"/>
<organism evidence="3 4">
    <name type="scientific">Devosia nitrariae</name>
    <dbReference type="NCBI Taxonomy" id="2071872"/>
    <lineage>
        <taxon>Bacteria</taxon>
        <taxon>Pseudomonadati</taxon>
        <taxon>Pseudomonadota</taxon>
        <taxon>Alphaproteobacteria</taxon>
        <taxon>Hyphomicrobiales</taxon>
        <taxon>Devosiaceae</taxon>
        <taxon>Devosia</taxon>
    </lineage>
</organism>
<dbReference type="InterPro" id="IPR032466">
    <property type="entry name" value="Metal_Hydrolase"/>
</dbReference>
<dbReference type="SUPFAM" id="SSF51556">
    <property type="entry name" value="Metallo-dependent hydrolases"/>
    <property type="match status" value="1"/>
</dbReference>
<dbReference type="Pfam" id="PF04909">
    <property type="entry name" value="Amidohydro_2"/>
    <property type="match status" value="1"/>
</dbReference>
<evidence type="ECO:0000256" key="1">
    <source>
        <dbReference type="ARBA" id="ARBA00023239"/>
    </source>
</evidence>
<evidence type="ECO:0000259" key="2">
    <source>
        <dbReference type="Pfam" id="PF04909"/>
    </source>
</evidence>
<evidence type="ECO:0000313" key="3">
    <source>
        <dbReference type="EMBL" id="GLQ53830.1"/>
    </source>
</evidence>
<dbReference type="Proteomes" id="UP001156691">
    <property type="component" value="Unassembled WGS sequence"/>
</dbReference>